<evidence type="ECO:0000313" key="3">
    <source>
        <dbReference type="Proteomes" id="UP001597178"/>
    </source>
</evidence>
<accession>A0ABW3ZZG7</accession>
<reference evidence="3" key="1">
    <citation type="journal article" date="2019" name="Int. J. Syst. Evol. Microbiol.">
        <title>The Global Catalogue of Microorganisms (GCM) 10K type strain sequencing project: providing services to taxonomists for standard genome sequencing and annotation.</title>
        <authorList>
            <consortium name="The Broad Institute Genomics Platform"/>
            <consortium name="The Broad Institute Genome Sequencing Center for Infectious Disease"/>
            <person name="Wu L."/>
            <person name="Ma J."/>
        </authorList>
    </citation>
    <scope>NUCLEOTIDE SEQUENCE [LARGE SCALE GENOMIC DNA]</scope>
    <source>
        <strain evidence="3">CCUG 54822</strain>
    </source>
</reference>
<name>A0ABW3ZZG7_9BACI</name>
<dbReference type="Pfam" id="PF02796">
    <property type="entry name" value="HTH_7"/>
    <property type="match status" value="1"/>
</dbReference>
<dbReference type="Proteomes" id="UP001597178">
    <property type="component" value="Unassembled WGS sequence"/>
</dbReference>
<evidence type="ECO:0000259" key="1">
    <source>
        <dbReference type="Pfam" id="PF02796"/>
    </source>
</evidence>
<proteinExistence type="predicted"/>
<dbReference type="EMBL" id="JBHTNH010000052">
    <property type="protein sequence ID" value="MFD1363283.1"/>
    <property type="molecule type" value="Genomic_DNA"/>
</dbReference>
<keyword evidence="3" id="KW-1185">Reference proteome</keyword>
<feature type="domain" description="Resolvase HTH" evidence="1">
    <location>
        <begin position="12"/>
        <end position="61"/>
    </location>
</feature>
<dbReference type="Gene3D" id="1.10.10.60">
    <property type="entry name" value="Homeodomain-like"/>
    <property type="match status" value="1"/>
</dbReference>
<dbReference type="RefSeq" id="WP_382402537.1">
    <property type="nucleotide sequence ID" value="NZ_JBHTNH010000052.1"/>
</dbReference>
<comment type="caution">
    <text evidence="2">The sequence shown here is derived from an EMBL/GenBank/DDBJ whole genome shotgun (WGS) entry which is preliminary data.</text>
</comment>
<sequence>MEIAKKQGKYTGRSKKYHANATGKDKLIYDEIVKNLSTGTSVMDIHRRTGVARSTIYSIKHEITDVHQKMQIKGE</sequence>
<dbReference type="InterPro" id="IPR006120">
    <property type="entry name" value="Resolvase_HTH_dom"/>
</dbReference>
<organism evidence="2 3">
    <name type="scientific">Lentibacillus salinarum</name>
    <dbReference type="NCBI Taxonomy" id="446820"/>
    <lineage>
        <taxon>Bacteria</taxon>
        <taxon>Bacillati</taxon>
        <taxon>Bacillota</taxon>
        <taxon>Bacilli</taxon>
        <taxon>Bacillales</taxon>
        <taxon>Bacillaceae</taxon>
        <taxon>Lentibacillus</taxon>
    </lineage>
</organism>
<gene>
    <name evidence="2" type="ORF">ACFQ4A_16855</name>
</gene>
<protein>
    <submittedName>
        <fullName evidence="2">Helix-turn-helix domain-containing protein</fullName>
    </submittedName>
</protein>
<evidence type="ECO:0000313" key="2">
    <source>
        <dbReference type="EMBL" id="MFD1363283.1"/>
    </source>
</evidence>